<organism evidence="1 2">
    <name type="scientific">Starmerella bacillaris</name>
    <name type="common">Yeast</name>
    <name type="synonym">Candida zemplinina</name>
    <dbReference type="NCBI Taxonomy" id="1247836"/>
    <lineage>
        <taxon>Eukaryota</taxon>
        <taxon>Fungi</taxon>
        <taxon>Dikarya</taxon>
        <taxon>Ascomycota</taxon>
        <taxon>Saccharomycotina</taxon>
        <taxon>Dipodascomycetes</taxon>
        <taxon>Dipodascales</taxon>
        <taxon>Trichomonascaceae</taxon>
        <taxon>Starmerella</taxon>
    </lineage>
</organism>
<evidence type="ECO:0000313" key="1">
    <source>
        <dbReference type="EMBL" id="GMM49187.1"/>
    </source>
</evidence>
<protein>
    <submittedName>
        <fullName evidence="1">Uncharacterized protein</fullName>
    </submittedName>
</protein>
<proteinExistence type="predicted"/>
<reference evidence="1 2" key="1">
    <citation type="journal article" date="2023" name="Elife">
        <title>Identification of key yeast species and microbe-microbe interactions impacting larval growth of Drosophila in the wild.</title>
        <authorList>
            <person name="Mure A."/>
            <person name="Sugiura Y."/>
            <person name="Maeda R."/>
            <person name="Honda K."/>
            <person name="Sakurai N."/>
            <person name="Takahashi Y."/>
            <person name="Watada M."/>
            <person name="Katoh T."/>
            <person name="Gotoh A."/>
            <person name="Gotoh Y."/>
            <person name="Taniguchi I."/>
            <person name="Nakamura K."/>
            <person name="Hayashi T."/>
            <person name="Katayama T."/>
            <person name="Uemura T."/>
            <person name="Hattori Y."/>
        </authorList>
    </citation>
    <scope>NUCLEOTIDE SEQUENCE [LARGE SCALE GENOMIC DNA]</scope>
    <source>
        <strain evidence="1 2">SB-73</strain>
    </source>
</reference>
<name>A0AAV5RDB1_STABA</name>
<comment type="caution">
    <text evidence="1">The sequence shown here is derived from an EMBL/GenBank/DDBJ whole genome shotgun (WGS) entry which is preliminary data.</text>
</comment>
<dbReference type="AlphaFoldDB" id="A0AAV5RDB1"/>
<keyword evidence="2" id="KW-1185">Reference proteome</keyword>
<accession>A0AAV5RDB1</accession>
<evidence type="ECO:0000313" key="2">
    <source>
        <dbReference type="Proteomes" id="UP001362899"/>
    </source>
</evidence>
<dbReference type="Gene3D" id="1.20.58.2130">
    <property type="match status" value="1"/>
</dbReference>
<dbReference type="EMBL" id="BTGC01000001">
    <property type="protein sequence ID" value="GMM49187.1"/>
    <property type="molecule type" value="Genomic_DNA"/>
</dbReference>
<dbReference type="Proteomes" id="UP001362899">
    <property type="component" value="Unassembled WGS sequence"/>
</dbReference>
<gene>
    <name evidence="1" type="ORF">DASB73_001450</name>
</gene>
<sequence length="400" mass="45247">MILEPLNLGFDPNEIRFLDGSVIQRVGSTEKYAKISRNRPYKPCSEKLELDEVCRAWNSKSKVEIDVHINIEDTYLETQYQDTLFGTTELKRFCNHVLSRSRIGFSNDELILSLKSLSMTIKELDEKYNSSEFTELVRKSTGSYATNHADNMETIKPVSARLEELKQRETQMQILIGLELNSLVPEISNCDRHFNRLCIWQAVGKPSDITVSELVKNIVIPYFWNLNRKKCTEFLTISGGTDSSSVNRLKTESKTELQEAHKIRKYKTRTRRQDPLPAILNLRNSDVLERLSPAVRQRTVEISFNRTGSRSASRTNTRSATATVDKAIIGHRSSTISDETLKPVGVAKAFASRAERAQTTPVPAPAIEATPQTTRIKFLKGLEPTTLNFDEIGSTDENSS</sequence>